<gene>
    <name evidence="2" type="ORF">HaLaN_14510</name>
</gene>
<proteinExistence type="predicted"/>
<reference evidence="2 3" key="1">
    <citation type="submission" date="2020-02" db="EMBL/GenBank/DDBJ databases">
        <title>Draft genome sequence of Haematococcus lacustris strain NIES-144.</title>
        <authorList>
            <person name="Morimoto D."/>
            <person name="Nakagawa S."/>
            <person name="Yoshida T."/>
            <person name="Sawayama S."/>
        </authorList>
    </citation>
    <scope>NUCLEOTIDE SEQUENCE [LARGE SCALE GENOMIC DNA]</scope>
    <source>
        <strain evidence="2 3">NIES-144</strain>
    </source>
</reference>
<name>A0A699ZFE5_HAELA</name>
<feature type="region of interest" description="Disordered" evidence="1">
    <location>
        <begin position="59"/>
        <end position="95"/>
    </location>
</feature>
<feature type="non-terminal residue" evidence="2">
    <location>
        <position position="95"/>
    </location>
</feature>
<keyword evidence="3" id="KW-1185">Reference proteome</keyword>
<evidence type="ECO:0000313" key="3">
    <source>
        <dbReference type="Proteomes" id="UP000485058"/>
    </source>
</evidence>
<comment type="caution">
    <text evidence="2">The sequence shown here is derived from an EMBL/GenBank/DDBJ whole genome shotgun (WGS) entry which is preliminary data.</text>
</comment>
<dbReference type="Proteomes" id="UP000485058">
    <property type="component" value="Unassembled WGS sequence"/>
</dbReference>
<accession>A0A699ZFE5</accession>
<organism evidence="2 3">
    <name type="scientific">Haematococcus lacustris</name>
    <name type="common">Green alga</name>
    <name type="synonym">Haematococcus pluvialis</name>
    <dbReference type="NCBI Taxonomy" id="44745"/>
    <lineage>
        <taxon>Eukaryota</taxon>
        <taxon>Viridiplantae</taxon>
        <taxon>Chlorophyta</taxon>
        <taxon>core chlorophytes</taxon>
        <taxon>Chlorophyceae</taxon>
        <taxon>CS clade</taxon>
        <taxon>Chlamydomonadales</taxon>
        <taxon>Haematococcaceae</taxon>
        <taxon>Haematococcus</taxon>
    </lineage>
</organism>
<sequence length="95" mass="10234">MALAERYSRPMLKWVCTKCLDLTRGDQLLLAQIVPERECFASAQQRKNYNTVLSRIEATATGDPGGGRGAAGSAAPTCWPHLPTPAATHAQQPGR</sequence>
<dbReference type="EMBL" id="BLLF01001203">
    <property type="protein sequence ID" value="GFH17806.1"/>
    <property type="molecule type" value="Genomic_DNA"/>
</dbReference>
<evidence type="ECO:0000313" key="2">
    <source>
        <dbReference type="EMBL" id="GFH17806.1"/>
    </source>
</evidence>
<evidence type="ECO:0000256" key="1">
    <source>
        <dbReference type="SAM" id="MobiDB-lite"/>
    </source>
</evidence>
<dbReference type="AlphaFoldDB" id="A0A699ZFE5"/>
<protein>
    <submittedName>
        <fullName evidence="2">Uncharacterized protein</fullName>
    </submittedName>
</protein>